<feature type="domain" description="Ice-binding protein C-terminal" evidence="3">
    <location>
        <begin position="83"/>
        <end position="106"/>
    </location>
</feature>
<name>A0A6N8EB20_9GAMM</name>
<feature type="compositionally biased region" description="Polar residues" evidence="1">
    <location>
        <begin position="45"/>
        <end position="62"/>
    </location>
</feature>
<dbReference type="OrthoDB" id="8565897at2"/>
<proteinExistence type="predicted"/>
<dbReference type="Pfam" id="PF07589">
    <property type="entry name" value="PEP-CTERM"/>
    <property type="match status" value="1"/>
</dbReference>
<dbReference type="NCBIfam" id="TIGR02595">
    <property type="entry name" value="PEP_CTERM"/>
    <property type="match status" value="1"/>
</dbReference>
<gene>
    <name evidence="4" type="ORF">GJ668_10135</name>
</gene>
<keyword evidence="2" id="KW-0472">Membrane</keyword>
<dbReference type="AlphaFoldDB" id="A0A6N8EB20"/>
<evidence type="ECO:0000256" key="1">
    <source>
        <dbReference type="SAM" id="MobiDB-lite"/>
    </source>
</evidence>
<evidence type="ECO:0000256" key="2">
    <source>
        <dbReference type="SAM" id="Phobius"/>
    </source>
</evidence>
<feature type="transmembrane region" description="Helical" evidence="2">
    <location>
        <begin position="88"/>
        <end position="104"/>
    </location>
</feature>
<dbReference type="Proteomes" id="UP000434044">
    <property type="component" value="Unassembled WGS sequence"/>
</dbReference>
<feature type="compositionally biased region" description="Pro residues" evidence="1">
    <location>
        <begin position="70"/>
        <end position="85"/>
    </location>
</feature>
<keyword evidence="2" id="KW-0812">Transmembrane</keyword>
<accession>A0A6N8EB20</accession>
<evidence type="ECO:0000259" key="3">
    <source>
        <dbReference type="Pfam" id="PF07589"/>
    </source>
</evidence>
<reference evidence="4 5" key="1">
    <citation type="submission" date="2019-11" db="EMBL/GenBank/DDBJ databases">
        <title>Whole-genome sequence of the anaerobic purple sulfur bacterium Allochromatium palmeri DSM 15591.</title>
        <authorList>
            <person name="Kyndt J.A."/>
            <person name="Meyer T.E."/>
        </authorList>
    </citation>
    <scope>NUCLEOTIDE SEQUENCE [LARGE SCALE GENOMIC DNA]</scope>
    <source>
        <strain evidence="4 5">DSM 15591</strain>
    </source>
</reference>
<sequence length="114" mass="12084">MKVLKQLQVSITNDALAWVHFDVMALETSVKSSGGKNKIIIASTDKINNPGSHDVTWSRSTTPPGGSGDDPPPGGGGDDPPPSIPEPSSIWLMIIGLLGGLFGIRRSRRLQRAI</sequence>
<organism evidence="4 5">
    <name type="scientific">Allochromatium palmeri</name>
    <dbReference type="NCBI Taxonomy" id="231048"/>
    <lineage>
        <taxon>Bacteria</taxon>
        <taxon>Pseudomonadati</taxon>
        <taxon>Pseudomonadota</taxon>
        <taxon>Gammaproteobacteria</taxon>
        <taxon>Chromatiales</taxon>
        <taxon>Chromatiaceae</taxon>
        <taxon>Allochromatium</taxon>
    </lineage>
</organism>
<keyword evidence="5" id="KW-1185">Reference proteome</keyword>
<evidence type="ECO:0000313" key="5">
    <source>
        <dbReference type="Proteomes" id="UP000434044"/>
    </source>
</evidence>
<keyword evidence="2" id="KW-1133">Transmembrane helix</keyword>
<evidence type="ECO:0000313" key="4">
    <source>
        <dbReference type="EMBL" id="MTW21452.1"/>
    </source>
</evidence>
<feature type="region of interest" description="Disordered" evidence="1">
    <location>
        <begin position="45"/>
        <end position="87"/>
    </location>
</feature>
<dbReference type="InterPro" id="IPR013424">
    <property type="entry name" value="Ice-binding_C"/>
</dbReference>
<protein>
    <submittedName>
        <fullName evidence="4">PEP-CTERM sorting domain-containing protein</fullName>
    </submittedName>
</protein>
<dbReference type="RefSeq" id="WP_155450035.1">
    <property type="nucleotide sequence ID" value="NZ_WNKT01000018.1"/>
</dbReference>
<comment type="caution">
    <text evidence="4">The sequence shown here is derived from an EMBL/GenBank/DDBJ whole genome shotgun (WGS) entry which is preliminary data.</text>
</comment>
<dbReference type="EMBL" id="WNKT01000018">
    <property type="protein sequence ID" value="MTW21452.1"/>
    <property type="molecule type" value="Genomic_DNA"/>
</dbReference>